<accession>A0A124F275</accession>
<gene>
    <name evidence="3" type="ORF">AR686_18385</name>
</gene>
<dbReference type="InterPro" id="IPR026444">
    <property type="entry name" value="Secre_tail"/>
</dbReference>
<dbReference type="NCBIfam" id="TIGR04183">
    <property type="entry name" value="Por_Secre_tail"/>
    <property type="match status" value="1"/>
</dbReference>
<dbReference type="AlphaFoldDB" id="A0A124F275"/>
<feature type="signal peptide" evidence="2">
    <location>
        <begin position="1"/>
        <end position="19"/>
    </location>
</feature>
<name>A0A124F275_9FLAO</name>
<evidence type="ECO:0000256" key="1">
    <source>
        <dbReference type="ARBA" id="ARBA00022729"/>
    </source>
</evidence>
<organism evidence="3 4">
    <name type="scientific">Chryseobacterium aquaticum subsp. greenlandense</name>
    <dbReference type="NCBI Taxonomy" id="345663"/>
    <lineage>
        <taxon>Bacteria</taxon>
        <taxon>Pseudomonadati</taxon>
        <taxon>Bacteroidota</taxon>
        <taxon>Flavobacteriia</taxon>
        <taxon>Flavobacteriales</taxon>
        <taxon>Weeksellaceae</taxon>
        <taxon>Chryseobacterium group</taxon>
        <taxon>Chryseobacterium</taxon>
    </lineage>
</organism>
<dbReference type="RefSeq" id="WP_059138036.1">
    <property type="nucleotide sequence ID" value="NZ_LMAI01000021.1"/>
</dbReference>
<protein>
    <recommendedName>
        <fullName evidence="5">Secretion system C-terminal sorting domain-containing protein</fullName>
    </recommendedName>
</protein>
<sequence length="688" mass="74268">MKKNLLTVALLVSFFQSKAQLTTVAPGAVMTVRPGTLVYNGGGLKTVGDGKVDNYGNFMIVGGATTDKFETFQANGTSPKLNGGNFNLLYDNATATSPYGQLYITNLRQADITAIVDKQYRATANGTFQQMALPFYNKRLSGTYVSADNATESSTLSFDLGTTGFSNLRNTNSIGYWENQRVLMHNIPNTSTTTLTKAAADIQTVLYNNAARYYAVGAANWNPAVLHTIKGVPFSDNNNPSGTLLSTANPLNYTLRGAGYTLSGSVYSPIAYGVGTGNNNNGVYNEQYKTYLQDAFAITDGAGFYNGLAGAESGNFGRNMYQFGNPFLTNIDLSRVGYDEDGAGTGDDGNAITSIRGIRYESLGVVTSNLGATSSTQYKYVTYDTSGIPAGDFEGAVIKPMQAFVIKLRNNTADQNIIFNSLRRFASTTRAASTPYSLTAAKNGNTLKQLRIIGLDTNGDEVMRTYYVVGANLSTGRLNDVKLQAAAFSGALSTREELPSGAEDTVANGLYWLYINEANEIDYLGKKIRMNADLAQITSFKFELAEDAVALSDGQSTFVNGNNSFYIEQTPGTYTQISHNQIVPATAVNSGLYYGLPNSGTLATNETIIKDDGLVIAFEKQSNSHQVIFPKSWNKATVSIFDVAGRKIFTQKDIFTKNNFVLPLSQNGAYLIECESEKGVKVVKKVIK</sequence>
<reference evidence="3 4" key="1">
    <citation type="submission" date="2015-10" db="EMBL/GenBank/DDBJ databases">
        <title>Genome sequence of Chryseobacterium greenlandense.</title>
        <authorList>
            <person name="Newman J."/>
            <person name="Fischer K."/>
            <person name="Miller J."/>
        </authorList>
    </citation>
    <scope>NUCLEOTIDE SEQUENCE [LARGE SCALE GENOMIC DNA]</scope>
    <source>
        <strain evidence="3 4">UMB34</strain>
    </source>
</reference>
<keyword evidence="1 2" id="KW-0732">Signal</keyword>
<proteinExistence type="predicted"/>
<feature type="chain" id="PRO_5007171504" description="Secretion system C-terminal sorting domain-containing protein" evidence="2">
    <location>
        <begin position="20"/>
        <end position="688"/>
    </location>
</feature>
<evidence type="ECO:0000313" key="3">
    <source>
        <dbReference type="EMBL" id="KUJ53924.1"/>
    </source>
</evidence>
<evidence type="ECO:0000313" key="4">
    <source>
        <dbReference type="Proteomes" id="UP000054388"/>
    </source>
</evidence>
<dbReference type="EMBL" id="LMAI01000021">
    <property type="protein sequence ID" value="KUJ53924.1"/>
    <property type="molecule type" value="Genomic_DNA"/>
</dbReference>
<dbReference type="Proteomes" id="UP000054388">
    <property type="component" value="Unassembled WGS sequence"/>
</dbReference>
<comment type="caution">
    <text evidence="3">The sequence shown here is derived from an EMBL/GenBank/DDBJ whole genome shotgun (WGS) entry which is preliminary data.</text>
</comment>
<evidence type="ECO:0000256" key="2">
    <source>
        <dbReference type="SAM" id="SignalP"/>
    </source>
</evidence>
<evidence type="ECO:0008006" key="5">
    <source>
        <dbReference type="Google" id="ProtNLM"/>
    </source>
</evidence>